<dbReference type="InterPro" id="IPR004526">
    <property type="entry name" value="Glu-tRNA-synth_arc/euk"/>
</dbReference>
<evidence type="ECO:0000256" key="7">
    <source>
        <dbReference type="ARBA" id="ARBA00022741"/>
    </source>
</evidence>
<dbReference type="InterPro" id="IPR020058">
    <property type="entry name" value="Glu/Gln-tRNA-synth_Ib_cat-dom"/>
</dbReference>
<comment type="caution">
    <text evidence="17">The sequence shown here is derived from an EMBL/GenBank/DDBJ whole genome shotgun (WGS) entry which is preliminary data.</text>
</comment>
<keyword evidence="5" id="KW-0597">Phosphoprotein</keyword>
<dbReference type="InterPro" id="IPR001412">
    <property type="entry name" value="aa-tRNA-synth_I_CS"/>
</dbReference>
<comment type="subcellular location">
    <subcellularLocation>
        <location evidence="1">Cytoplasm</location>
    </subcellularLocation>
</comment>
<dbReference type="PANTHER" id="PTHR43097">
    <property type="entry name" value="GLUTAMINE-TRNA LIGASE"/>
    <property type="match status" value="1"/>
</dbReference>
<evidence type="ECO:0000256" key="9">
    <source>
        <dbReference type="ARBA" id="ARBA00022917"/>
    </source>
</evidence>
<name>A0A1E5RXT8_HANUV</name>
<feature type="domain" description="Glutamyl/glutaminyl-tRNA synthetase class Ib anti-codon binding" evidence="15">
    <location>
        <begin position="514"/>
        <end position="596"/>
    </location>
</feature>
<evidence type="ECO:0000256" key="8">
    <source>
        <dbReference type="ARBA" id="ARBA00022840"/>
    </source>
</evidence>
<dbReference type="GO" id="GO:0004818">
    <property type="term" value="F:glutamate-tRNA ligase activity"/>
    <property type="evidence" value="ECO:0007669"/>
    <property type="project" value="UniProtKB-EC"/>
</dbReference>
<dbReference type="Gene3D" id="2.40.240.10">
    <property type="entry name" value="Ribosomal Protein L25, Chain P"/>
    <property type="match status" value="1"/>
</dbReference>
<evidence type="ECO:0000256" key="1">
    <source>
        <dbReference type="ARBA" id="ARBA00004496"/>
    </source>
</evidence>
<dbReference type="EMBL" id="LPNN01000002">
    <property type="protein sequence ID" value="OEJ91772.1"/>
    <property type="molecule type" value="Genomic_DNA"/>
</dbReference>
<dbReference type="EC" id="6.1.1.17" evidence="3"/>
<keyword evidence="8 13" id="KW-0067">ATP-binding</keyword>
<dbReference type="Pfam" id="PF00749">
    <property type="entry name" value="tRNA-synt_1c"/>
    <property type="match status" value="1"/>
</dbReference>
<dbReference type="FunFam" id="2.40.240.10:FF:000004">
    <property type="entry name" value="Glutamyl-tRNA synthetase, cytoplasmic"/>
    <property type="match status" value="1"/>
</dbReference>
<feature type="domain" description="tRNA synthetases class I (E and Q) anti-codon binding" evidence="16">
    <location>
        <begin position="610"/>
        <end position="683"/>
    </location>
</feature>
<evidence type="ECO:0000256" key="11">
    <source>
        <dbReference type="ARBA" id="ARBA00030865"/>
    </source>
</evidence>
<accession>A0A1E5RXT8</accession>
<dbReference type="AlphaFoldDB" id="A0A1E5RXT8"/>
<dbReference type="Pfam" id="PF20974">
    <property type="entry name" value="tRNA-synt_1c_C2"/>
    <property type="match status" value="1"/>
</dbReference>
<dbReference type="Gene3D" id="3.40.50.620">
    <property type="entry name" value="HUPs"/>
    <property type="match status" value="1"/>
</dbReference>
<keyword evidence="10 13" id="KW-0030">Aminoacyl-tRNA synthetase</keyword>
<organism evidence="17 18">
    <name type="scientific">Hanseniaspora uvarum</name>
    <name type="common">Yeast</name>
    <name type="synonym">Kloeckera apiculata</name>
    <dbReference type="NCBI Taxonomy" id="29833"/>
    <lineage>
        <taxon>Eukaryota</taxon>
        <taxon>Fungi</taxon>
        <taxon>Dikarya</taxon>
        <taxon>Ascomycota</taxon>
        <taxon>Saccharomycotina</taxon>
        <taxon>Saccharomycetes</taxon>
        <taxon>Saccharomycodales</taxon>
        <taxon>Saccharomycodaceae</taxon>
        <taxon>Hanseniaspora</taxon>
    </lineage>
</organism>
<evidence type="ECO:0000256" key="3">
    <source>
        <dbReference type="ARBA" id="ARBA00012835"/>
    </source>
</evidence>
<protein>
    <recommendedName>
        <fullName evidence="3">glutamate--tRNA ligase</fullName>
        <ecNumber evidence="3">6.1.1.17</ecNumber>
    </recommendedName>
    <alternativeName>
        <fullName evidence="11">Glutamyl-tRNA synthetase</fullName>
    </alternativeName>
</protein>
<dbReference type="InterPro" id="IPR050132">
    <property type="entry name" value="Gln/Glu-tRNA_Ligase"/>
</dbReference>
<evidence type="ECO:0000256" key="4">
    <source>
        <dbReference type="ARBA" id="ARBA00022490"/>
    </source>
</evidence>
<dbReference type="PRINTS" id="PR00987">
    <property type="entry name" value="TRNASYNTHGLU"/>
</dbReference>
<dbReference type="SUPFAM" id="SSF50715">
    <property type="entry name" value="Ribosomal protein L25-like"/>
    <property type="match status" value="1"/>
</dbReference>
<dbReference type="Gene3D" id="1.20.1050.10">
    <property type="match status" value="1"/>
</dbReference>
<keyword evidence="9 13" id="KW-0648">Protein biosynthesis</keyword>
<keyword evidence="18" id="KW-1185">Reference proteome</keyword>
<dbReference type="InterPro" id="IPR020056">
    <property type="entry name" value="Rbsml_bL25/Gln-tRNA_synth_N"/>
</dbReference>
<evidence type="ECO:0000259" key="14">
    <source>
        <dbReference type="Pfam" id="PF00749"/>
    </source>
</evidence>
<evidence type="ECO:0000256" key="2">
    <source>
        <dbReference type="ARBA" id="ARBA00008927"/>
    </source>
</evidence>
<dbReference type="SUPFAM" id="SSF52374">
    <property type="entry name" value="Nucleotidylyl transferase"/>
    <property type="match status" value="1"/>
</dbReference>
<dbReference type="Gene3D" id="1.10.1160.10">
    <property type="entry name" value="Glutamyl-trna Synthetase, Domain 2"/>
    <property type="match status" value="1"/>
</dbReference>
<dbReference type="PROSITE" id="PS00178">
    <property type="entry name" value="AA_TRNA_LIGASE_I"/>
    <property type="match status" value="1"/>
</dbReference>
<dbReference type="HAMAP" id="MF_02076">
    <property type="entry name" value="Glu_tRNA_synth_type2"/>
    <property type="match status" value="1"/>
</dbReference>
<evidence type="ECO:0000259" key="15">
    <source>
        <dbReference type="Pfam" id="PF03950"/>
    </source>
</evidence>
<evidence type="ECO:0000256" key="13">
    <source>
        <dbReference type="RuleBase" id="RU363037"/>
    </source>
</evidence>
<dbReference type="FunFam" id="3.90.800.10:FF:000001">
    <property type="entry name" value="Glutamine--tRNA ligase"/>
    <property type="match status" value="1"/>
</dbReference>
<dbReference type="GO" id="GO:1990825">
    <property type="term" value="F:sequence-specific mRNA binding"/>
    <property type="evidence" value="ECO:0007669"/>
    <property type="project" value="UniProtKB-ARBA"/>
</dbReference>
<dbReference type="Gene3D" id="3.40.30.70">
    <property type="match status" value="1"/>
</dbReference>
<sequence length="711" mass="81910">MPATLTINAKSPVVKYNDLVLARLINESKPGSVEIIIIDDKAVKIQSKLELDGKTFSDNEVYPELVKVLGDGELDLSLYELSNTKLTLKKFDVLNEELEKINSHLDLRTFYNDTVTFGVNDICLWGILRSNGLMGSILKNKNFINISRWYSHLELYPALGESHNFIQQECKNLKTSQKLKNAAEGKKKEGHKANFDIDLPGAKVGEVVTRFPPEPSGYLHIGHAKAALLNQYFANHFKGKLLIRFDDTNPSKEKEEYEQSIIEDLALMEIKGDSLSYTSDHFDLIYDYALKMIKEGKAYCDDTDVETMREERGEGIKSRRRDRSVEENLKIFTEDMKNATEEGLKHCLRAKIDYEALNKTLRDPVIYRCNLTPHHRTGSKWKMYPTYDFCCPIVDSIEGVTHALRTTEYRDRNAQYDWMLNAMDLRKVHIYDFARVNFVKTLLSKRKLQWMVDEGVVSNWDDPRFPTFKGVRRRGMTVKALRDFVISQGPSRNVINLEWNVIWALNKKVIDPIAPRHVCIQDPVVVEIEDGPATPEIKKLPKHKKNADVGEKDVIYSKSILVEREDIEALEATEEVTFMDWGNCIVTKHADGRVTGKLNLDGDFKKTKYKLTWLANTEDKTAIKIIDFDHLITKDKIEEVDNWKDFINYDTQFESTGIADLNIKNMKKGDILQFERKGYFILDKVPEKEGDEFVFFTIPDGKQVNRYGVKK</sequence>
<proteinExistence type="inferred from homology"/>
<keyword evidence="6 13" id="KW-0436">Ligase</keyword>
<dbReference type="InterPro" id="IPR020059">
    <property type="entry name" value="Glu/Gln-tRNA-synth_Ib_codon-bd"/>
</dbReference>
<keyword evidence="4" id="KW-0963">Cytoplasm</keyword>
<evidence type="ECO:0000256" key="5">
    <source>
        <dbReference type="ARBA" id="ARBA00022553"/>
    </source>
</evidence>
<dbReference type="VEuPathDB" id="FungiDB:AWRI3580_g853"/>
<evidence type="ECO:0000256" key="12">
    <source>
        <dbReference type="ARBA" id="ARBA00048351"/>
    </source>
</evidence>
<dbReference type="Gene3D" id="3.90.800.10">
    <property type="entry name" value="Glutamyl-tRNA Synthetase, Domain 3"/>
    <property type="match status" value="1"/>
</dbReference>
<dbReference type="FunFam" id="1.10.1160.10:FF:000001">
    <property type="entry name" value="Glutamine--tRNA ligase"/>
    <property type="match status" value="1"/>
</dbReference>
<dbReference type="InterPro" id="IPR036282">
    <property type="entry name" value="Glutathione-S-Trfase_C_sf"/>
</dbReference>
<dbReference type="STRING" id="29833.A0A1E5RXT8"/>
<comment type="similarity">
    <text evidence="2">Belongs to the class-I aminoacyl-tRNA synthetase family. Glutamate--tRNA ligase type 2 subfamily.</text>
</comment>
<dbReference type="GO" id="GO:0005829">
    <property type="term" value="C:cytosol"/>
    <property type="evidence" value="ECO:0007669"/>
    <property type="project" value="TreeGrafter"/>
</dbReference>
<dbReference type="FunFam" id="3.40.50.620:FF:000070">
    <property type="entry name" value="Bifunctional glutamate/proline--tRNA ligase"/>
    <property type="match status" value="1"/>
</dbReference>
<keyword evidence="7 13" id="KW-0547">Nucleotide-binding</keyword>
<dbReference type="Proteomes" id="UP000095358">
    <property type="component" value="Unassembled WGS sequence"/>
</dbReference>
<evidence type="ECO:0000256" key="6">
    <source>
        <dbReference type="ARBA" id="ARBA00022598"/>
    </source>
</evidence>
<dbReference type="Pfam" id="PF03950">
    <property type="entry name" value="tRNA-synt_1c_C"/>
    <property type="match status" value="1"/>
</dbReference>
<evidence type="ECO:0000313" key="18">
    <source>
        <dbReference type="Proteomes" id="UP000095358"/>
    </source>
</evidence>
<gene>
    <name evidence="17" type="ORF">AWRI3580_g853</name>
</gene>
<dbReference type="GO" id="GO:0006424">
    <property type="term" value="P:glutamyl-tRNA aminoacylation"/>
    <property type="evidence" value="ECO:0007669"/>
    <property type="project" value="InterPro"/>
</dbReference>
<evidence type="ECO:0000259" key="16">
    <source>
        <dbReference type="Pfam" id="PF20974"/>
    </source>
</evidence>
<dbReference type="InterPro" id="IPR020061">
    <property type="entry name" value="Glu_tRNA_lig_a-bdl"/>
</dbReference>
<dbReference type="InterPro" id="IPR014729">
    <property type="entry name" value="Rossmann-like_a/b/a_fold"/>
</dbReference>
<dbReference type="SUPFAM" id="SSF47616">
    <property type="entry name" value="GST C-terminal domain-like"/>
    <property type="match status" value="1"/>
</dbReference>
<dbReference type="GO" id="GO:0005524">
    <property type="term" value="F:ATP binding"/>
    <property type="evidence" value="ECO:0007669"/>
    <property type="project" value="UniProtKB-KW"/>
</dbReference>
<dbReference type="InterPro" id="IPR011035">
    <property type="entry name" value="Ribosomal_bL25/Gln-tRNA_synth"/>
</dbReference>
<dbReference type="NCBIfam" id="TIGR00463">
    <property type="entry name" value="gltX_arch"/>
    <property type="match status" value="1"/>
</dbReference>
<feature type="domain" description="Glutamyl/glutaminyl-tRNA synthetase class Ib catalytic" evidence="14">
    <location>
        <begin position="206"/>
        <end position="511"/>
    </location>
</feature>
<dbReference type="GO" id="GO:0017102">
    <property type="term" value="C:methionyl glutamyl tRNA synthetase complex"/>
    <property type="evidence" value="ECO:0007669"/>
    <property type="project" value="UniProtKB-ARBA"/>
</dbReference>
<comment type="catalytic activity">
    <reaction evidence="12">
        <text>tRNA(Glu) + L-glutamate + ATP = L-glutamyl-tRNA(Glu) + AMP + diphosphate</text>
        <dbReference type="Rhea" id="RHEA:23540"/>
        <dbReference type="Rhea" id="RHEA-COMP:9663"/>
        <dbReference type="Rhea" id="RHEA-COMP:9680"/>
        <dbReference type="ChEBI" id="CHEBI:29985"/>
        <dbReference type="ChEBI" id="CHEBI:30616"/>
        <dbReference type="ChEBI" id="CHEBI:33019"/>
        <dbReference type="ChEBI" id="CHEBI:78442"/>
        <dbReference type="ChEBI" id="CHEBI:78520"/>
        <dbReference type="ChEBI" id="CHEBI:456215"/>
        <dbReference type="EC" id="6.1.1.17"/>
    </reaction>
</comment>
<dbReference type="InterPro" id="IPR049437">
    <property type="entry name" value="tRNA-synt_1c_C2"/>
</dbReference>
<dbReference type="PANTHER" id="PTHR43097:SF5">
    <property type="entry name" value="GLUTAMATE--TRNA LIGASE"/>
    <property type="match status" value="1"/>
</dbReference>
<reference evidence="18" key="1">
    <citation type="journal article" date="2016" name="Genome Announc.">
        <title>Genome sequences of three species of Hanseniaspora isolated from spontaneous wine fermentations.</title>
        <authorList>
            <person name="Sternes P.R."/>
            <person name="Lee D."/>
            <person name="Kutyna D.R."/>
            <person name="Borneman A.R."/>
        </authorList>
    </citation>
    <scope>NUCLEOTIDE SEQUENCE [LARGE SCALE GENOMIC DNA]</scope>
    <source>
        <strain evidence="18">AWRI3580</strain>
    </source>
</reference>
<evidence type="ECO:0000313" key="17">
    <source>
        <dbReference type="EMBL" id="OEJ91772.1"/>
    </source>
</evidence>
<evidence type="ECO:0000256" key="10">
    <source>
        <dbReference type="ARBA" id="ARBA00023146"/>
    </source>
</evidence>
<dbReference type="GO" id="GO:0010494">
    <property type="term" value="C:cytoplasmic stress granule"/>
    <property type="evidence" value="ECO:0007669"/>
    <property type="project" value="UniProtKB-ARBA"/>
</dbReference>
<dbReference type="InterPro" id="IPR000924">
    <property type="entry name" value="Glu/Gln-tRNA-synth"/>
</dbReference>
<dbReference type="OrthoDB" id="10250478at2759"/>